<evidence type="ECO:0000259" key="2">
    <source>
        <dbReference type="Pfam" id="PF13843"/>
    </source>
</evidence>
<dbReference type="EMBL" id="CAJQZP010001593">
    <property type="protein sequence ID" value="CAG5056022.1"/>
    <property type="molecule type" value="Genomic_DNA"/>
</dbReference>
<evidence type="ECO:0000313" key="4">
    <source>
        <dbReference type="Proteomes" id="UP000691718"/>
    </source>
</evidence>
<keyword evidence="4" id="KW-1185">Reference proteome</keyword>
<evidence type="ECO:0000313" key="3">
    <source>
        <dbReference type="EMBL" id="CAG5056022.1"/>
    </source>
</evidence>
<sequence length="221" mass="25863">MSLSQEERIRNWLEEDSDEDVIGREDDEEGGDEIEPQIREHETDTEEECDSEPEAITENQNIGSSSEDDVPLSHLQTSQCYVVHRKLRNGRTEVIYRWRMEDLPGPKAICRVSATAEKAWILLFSKEWLEKVVLYTNQKIQSQKFNYQRNRDSSETDMIEIRALIGLLYLIGLYKSSHVRISDVFNPDGTGLDICRAVMSVQRFKFLLRNLRFDDRNTRDE</sequence>
<feature type="compositionally biased region" description="Acidic residues" evidence="1">
    <location>
        <begin position="43"/>
        <end position="55"/>
    </location>
</feature>
<comment type="caution">
    <text evidence="3">The sequence shown here is derived from an EMBL/GenBank/DDBJ whole genome shotgun (WGS) entry which is preliminary data.</text>
</comment>
<accession>A0A8S3Y786</accession>
<dbReference type="Proteomes" id="UP000691718">
    <property type="component" value="Unassembled WGS sequence"/>
</dbReference>
<gene>
    <name evidence="3" type="ORF">PAPOLLO_LOCUS26610</name>
</gene>
<dbReference type="AlphaFoldDB" id="A0A8S3Y786"/>
<feature type="compositionally biased region" description="Acidic residues" evidence="1">
    <location>
        <begin position="14"/>
        <end position="35"/>
    </location>
</feature>
<reference evidence="3" key="1">
    <citation type="submission" date="2021-04" db="EMBL/GenBank/DDBJ databases">
        <authorList>
            <person name="Tunstrom K."/>
        </authorList>
    </citation>
    <scope>NUCLEOTIDE SEQUENCE</scope>
</reference>
<protein>
    <submittedName>
        <fullName evidence="3">(apollo) hypothetical protein</fullName>
    </submittedName>
</protein>
<feature type="region of interest" description="Disordered" evidence="1">
    <location>
        <begin position="1"/>
        <end position="71"/>
    </location>
</feature>
<dbReference type="PANTHER" id="PTHR46599">
    <property type="entry name" value="PIGGYBAC TRANSPOSABLE ELEMENT-DERIVED PROTEIN 4"/>
    <property type="match status" value="1"/>
</dbReference>
<dbReference type="PANTHER" id="PTHR46599:SF3">
    <property type="entry name" value="PIGGYBAC TRANSPOSABLE ELEMENT-DERIVED PROTEIN 4"/>
    <property type="match status" value="1"/>
</dbReference>
<evidence type="ECO:0000256" key="1">
    <source>
        <dbReference type="SAM" id="MobiDB-lite"/>
    </source>
</evidence>
<dbReference type="OrthoDB" id="10057959at2759"/>
<proteinExistence type="predicted"/>
<organism evidence="3 4">
    <name type="scientific">Parnassius apollo</name>
    <name type="common">Apollo butterfly</name>
    <name type="synonym">Papilio apollo</name>
    <dbReference type="NCBI Taxonomy" id="110799"/>
    <lineage>
        <taxon>Eukaryota</taxon>
        <taxon>Metazoa</taxon>
        <taxon>Ecdysozoa</taxon>
        <taxon>Arthropoda</taxon>
        <taxon>Hexapoda</taxon>
        <taxon>Insecta</taxon>
        <taxon>Pterygota</taxon>
        <taxon>Neoptera</taxon>
        <taxon>Endopterygota</taxon>
        <taxon>Lepidoptera</taxon>
        <taxon>Glossata</taxon>
        <taxon>Ditrysia</taxon>
        <taxon>Papilionoidea</taxon>
        <taxon>Papilionidae</taxon>
        <taxon>Parnassiinae</taxon>
        <taxon>Parnassini</taxon>
        <taxon>Parnassius</taxon>
        <taxon>Parnassius</taxon>
    </lineage>
</organism>
<dbReference type="Pfam" id="PF13843">
    <property type="entry name" value="DDE_Tnp_1_7"/>
    <property type="match status" value="1"/>
</dbReference>
<feature type="domain" description="PiggyBac transposable element-derived protein" evidence="2">
    <location>
        <begin position="122"/>
        <end position="220"/>
    </location>
</feature>
<name>A0A8S3Y786_PARAO</name>
<dbReference type="InterPro" id="IPR029526">
    <property type="entry name" value="PGBD"/>
</dbReference>
<feature type="compositionally biased region" description="Basic and acidic residues" evidence="1">
    <location>
        <begin position="1"/>
        <end position="13"/>
    </location>
</feature>